<reference evidence="2" key="1">
    <citation type="submission" date="2015-09" db="EMBL/GenBank/DDBJ databases">
        <authorList>
            <person name="Fill T.P."/>
            <person name="Baretta J.F."/>
            <person name="de Almeida L.G."/>
            <person name="Rocha M."/>
            <person name="de Souza D.H."/>
            <person name="Malavazi I."/>
            <person name="Cerdeira L.T."/>
            <person name="Hong H."/>
            <person name="Samborskyy M."/>
            <person name="de Vasconcelos A.T."/>
            <person name="Leadlay P."/>
            <person name="Rodrigues-Filho E."/>
        </authorList>
    </citation>
    <scope>NUCLEOTIDE SEQUENCE [LARGE SCALE GENOMIC DNA]</scope>
    <source>
        <strain evidence="2">LaBioMMi 136</strain>
    </source>
</reference>
<accession>A0A1S9RTT9</accession>
<dbReference type="InterPro" id="IPR032710">
    <property type="entry name" value="NTF2-like_dom_sf"/>
</dbReference>
<gene>
    <name evidence="1" type="ORF">PEBR_09818</name>
</gene>
<comment type="caution">
    <text evidence="1">The sequence shown here is derived from an EMBL/GenBank/DDBJ whole genome shotgun (WGS) entry which is preliminary data.</text>
</comment>
<evidence type="ECO:0000313" key="1">
    <source>
        <dbReference type="EMBL" id="OOQ88915.1"/>
    </source>
</evidence>
<protein>
    <recommendedName>
        <fullName evidence="3">SnoaL-like domain-containing protein</fullName>
    </recommendedName>
</protein>
<dbReference type="Proteomes" id="UP000190744">
    <property type="component" value="Unassembled WGS sequence"/>
</dbReference>
<organism evidence="1 2">
    <name type="scientific">Penicillium brasilianum</name>
    <dbReference type="NCBI Taxonomy" id="104259"/>
    <lineage>
        <taxon>Eukaryota</taxon>
        <taxon>Fungi</taxon>
        <taxon>Dikarya</taxon>
        <taxon>Ascomycota</taxon>
        <taxon>Pezizomycotina</taxon>
        <taxon>Eurotiomycetes</taxon>
        <taxon>Eurotiomycetidae</taxon>
        <taxon>Eurotiales</taxon>
        <taxon>Aspergillaceae</taxon>
        <taxon>Penicillium</taxon>
    </lineage>
</organism>
<dbReference type="AlphaFoldDB" id="A0A1S9RTT9"/>
<sequence>MVRFASIFYVEKDVESAFDQYVAKYYVQHNPGIADGRDAAVEALTPLFSEKENYFQIARVMVGPEYTTIHIKALTEGQASNVFDVYRTIGSCIIEHWDCLEEIQNNTVSNHPYF</sequence>
<evidence type="ECO:0008006" key="3">
    <source>
        <dbReference type="Google" id="ProtNLM"/>
    </source>
</evidence>
<dbReference type="Gene3D" id="3.10.450.50">
    <property type="match status" value="1"/>
</dbReference>
<name>A0A1S9RTT9_PENBI</name>
<evidence type="ECO:0000313" key="2">
    <source>
        <dbReference type="Proteomes" id="UP000190744"/>
    </source>
</evidence>
<proteinExistence type="predicted"/>
<dbReference type="EMBL" id="LJBN01000116">
    <property type="protein sequence ID" value="OOQ88915.1"/>
    <property type="molecule type" value="Genomic_DNA"/>
</dbReference>
<dbReference type="SUPFAM" id="SSF54427">
    <property type="entry name" value="NTF2-like"/>
    <property type="match status" value="1"/>
</dbReference>